<proteinExistence type="predicted"/>
<accession>A0A7Y8BS92</accession>
<organism evidence="1 2">
    <name type="scientific">Pseudomonas gingeri</name>
    <dbReference type="NCBI Taxonomy" id="117681"/>
    <lineage>
        <taxon>Bacteria</taxon>
        <taxon>Pseudomonadati</taxon>
        <taxon>Pseudomonadota</taxon>
        <taxon>Gammaproteobacteria</taxon>
        <taxon>Pseudomonadales</taxon>
        <taxon>Pseudomonadaceae</taxon>
        <taxon>Pseudomonas</taxon>
    </lineage>
</organism>
<dbReference type="RefSeq" id="WP_177100818.1">
    <property type="nucleotide sequence ID" value="NZ_JACAQA010000009.1"/>
</dbReference>
<comment type="caution">
    <text evidence="1">The sequence shown here is derived from an EMBL/GenBank/DDBJ whole genome shotgun (WGS) entry which is preliminary data.</text>
</comment>
<sequence>MSSFSNIHLLFCEGPHDAAFLALLLRRIIGFERKQLKISEIPYPFSNIFRQSMLTRSAEDLRLDLAKKFFLPDFLLTKGETLVMIFNSGGASRRSESIGPFLSDVFELLAVQSSFGGPDANGASAKVRYAVFADADAIGSKLALDQIQKDLAIIGDKEWLKVEWAPFGETRAVTQSTTNGEVSAYIWRQWSQDIGTLEDLTLECLSESETILRTFEFLDQRFSWVAAKQAKPDQVCALAAKRLKAALCVEGQREKPGGSLSVILDQTNMLTSENLAKSKSVQDCVRFLDQWVAPN</sequence>
<dbReference type="AlphaFoldDB" id="A0A7Y8BS92"/>
<gene>
    <name evidence="1" type="ORF">HX830_14130</name>
</gene>
<reference evidence="1 2" key="1">
    <citation type="submission" date="2020-04" db="EMBL/GenBank/DDBJ databases">
        <title>Molecular characterization of pseudomonads from Agaricus bisporus reveal novel blotch 2 pathogens in Western Europe.</title>
        <authorList>
            <person name="Taparia T."/>
            <person name="Krijger M."/>
            <person name="Haynes E."/>
            <person name="Elpinstone J.G."/>
            <person name="Noble R."/>
            <person name="Van Der Wolf J."/>
        </authorList>
    </citation>
    <scope>NUCLEOTIDE SEQUENCE [LARGE SCALE GENOMIC DNA]</scope>
    <source>
        <strain evidence="1 2">G9001</strain>
    </source>
</reference>
<dbReference type="EMBL" id="JACAQA010000009">
    <property type="protein sequence ID" value="NWB86014.1"/>
    <property type="molecule type" value="Genomic_DNA"/>
</dbReference>
<evidence type="ECO:0000313" key="1">
    <source>
        <dbReference type="EMBL" id="NWB86014.1"/>
    </source>
</evidence>
<dbReference type="Proteomes" id="UP000522864">
    <property type="component" value="Unassembled WGS sequence"/>
</dbReference>
<evidence type="ECO:0000313" key="2">
    <source>
        <dbReference type="Proteomes" id="UP000522864"/>
    </source>
</evidence>
<protein>
    <submittedName>
        <fullName evidence="1">Uncharacterized protein</fullName>
    </submittedName>
</protein>
<name>A0A7Y8BS92_9PSED</name>